<dbReference type="InterPro" id="IPR036938">
    <property type="entry name" value="PAP2/HPO_sf"/>
</dbReference>
<dbReference type="Pfam" id="PF01569">
    <property type="entry name" value="PAP2"/>
    <property type="match status" value="1"/>
</dbReference>
<dbReference type="PANTHER" id="PTHR14969:SF13">
    <property type="entry name" value="AT30094P"/>
    <property type="match status" value="1"/>
</dbReference>
<keyword evidence="1" id="KW-1133">Transmembrane helix</keyword>
<keyword evidence="1" id="KW-0472">Membrane</keyword>
<feature type="transmembrane region" description="Helical" evidence="1">
    <location>
        <begin position="98"/>
        <end position="121"/>
    </location>
</feature>
<feature type="transmembrane region" description="Helical" evidence="1">
    <location>
        <begin position="173"/>
        <end position="193"/>
    </location>
</feature>
<evidence type="ECO:0000256" key="1">
    <source>
        <dbReference type="SAM" id="Phobius"/>
    </source>
</evidence>
<keyword evidence="4" id="KW-1185">Reference proteome</keyword>
<reference evidence="3 4" key="1">
    <citation type="journal article" date="2018" name="Mol. Biol. Evol.">
        <title>Analysis of the draft genome of the red seaweed Gracilariopsis chorda provides insights into genome size evolution in Rhodophyta.</title>
        <authorList>
            <person name="Lee J."/>
            <person name="Yang E.C."/>
            <person name="Graf L."/>
            <person name="Yang J.H."/>
            <person name="Qiu H."/>
            <person name="Zel Zion U."/>
            <person name="Chan C.X."/>
            <person name="Stephens T.G."/>
            <person name="Weber A.P.M."/>
            <person name="Boo G.H."/>
            <person name="Boo S.M."/>
            <person name="Kim K.M."/>
            <person name="Shin Y."/>
            <person name="Jung M."/>
            <person name="Lee S.J."/>
            <person name="Yim H.S."/>
            <person name="Lee J.H."/>
            <person name="Bhattacharya D."/>
            <person name="Yoon H.S."/>
        </authorList>
    </citation>
    <scope>NUCLEOTIDE SEQUENCE [LARGE SCALE GENOMIC DNA]</scope>
    <source>
        <strain evidence="3 4">SKKU-2015</strain>
        <tissue evidence="3">Whole body</tissue>
    </source>
</reference>
<feature type="transmembrane region" description="Helical" evidence="1">
    <location>
        <begin position="205"/>
        <end position="224"/>
    </location>
</feature>
<dbReference type="SMART" id="SM00014">
    <property type="entry name" value="acidPPc"/>
    <property type="match status" value="1"/>
</dbReference>
<dbReference type="OrthoDB" id="10266771at2759"/>
<proteinExistence type="predicted"/>
<dbReference type="PANTHER" id="PTHR14969">
    <property type="entry name" value="SPHINGOSINE-1-PHOSPHATE PHOSPHOHYDROLASE"/>
    <property type="match status" value="1"/>
</dbReference>
<name>A0A2V3IWQ8_9FLOR</name>
<organism evidence="3 4">
    <name type="scientific">Gracilariopsis chorda</name>
    <dbReference type="NCBI Taxonomy" id="448386"/>
    <lineage>
        <taxon>Eukaryota</taxon>
        <taxon>Rhodophyta</taxon>
        <taxon>Florideophyceae</taxon>
        <taxon>Rhodymeniophycidae</taxon>
        <taxon>Gracilariales</taxon>
        <taxon>Gracilariaceae</taxon>
        <taxon>Gracilariopsis</taxon>
    </lineage>
</organism>
<keyword evidence="1" id="KW-0812">Transmembrane</keyword>
<evidence type="ECO:0000313" key="3">
    <source>
        <dbReference type="EMBL" id="PXF46551.1"/>
    </source>
</evidence>
<dbReference type="Gene3D" id="1.20.144.10">
    <property type="entry name" value="Phosphatidic acid phosphatase type 2/haloperoxidase"/>
    <property type="match status" value="1"/>
</dbReference>
<evidence type="ECO:0000313" key="4">
    <source>
        <dbReference type="Proteomes" id="UP000247409"/>
    </source>
</evidence>
<dbReference type="Proteomes" id="UP000247409">
    <property type="component" value="Unassembled WGS sequence"/>
</dbReference>
<dbReference type="EMBL" id="NBIV01000036">
    <property type="protein sequence ID" value="PXF46551.1"/>
    <property type="molecule type" value="Genomic_DNA"/>
</dbReference>
<sequence>MRRTQLQQLFTIDSPLLPTQVAERSDLRSATPTTMRSPFQLLVDWDKDASYFIYRSYNAHLPTFPLHLLEIAAHGVPWLIVPLLVLLFYPSLSPTNSALLVNLLAVTIIDLGLIALFKPLFRRSRPHYNRSIAPLSLHAVDQFSFPSGHATRAGLVAAFVPVAAAHYQLPLSWAVWGVVVPCVVLWALATGVSRVALGRHHILDVVVGLLLGVAYVAFWVPFWVPPAVGQSLRDQLRGMLFGAKELHPKLVERAVRSTMSVTSMRLARRLCRLHSLVSDSGLLACAGHASH</sequence>
<feature type="domain" description="Phosphatidic acid phosphatase type 2/haloperoxidase" evidence="2">
    <location>
        <begin position="98"/>
        <end position="220"/>
    </location>
</feature>
<dbReference type="InterPro" id="IPR000326">
    <property type="entry name" value="PAP2/HPO"/>
</dbReference>
<feature type="transmembrane region" description="Helical" evidence="1">
    <location>
        <begin position="71"/>
        <end position="92"/>
    </location>
</feature>
<comment type="caution">
    <text evidence="3">The sequence shown here is derived from an EMBL/GenBank/DDBJ whole genome shotgun (WGS) entry which is preliminary data.</text>
</comment>
<dbReference type="GO" id="GO:0042392">
    <property type="term" value="F:sphingosine-1-phosphate phosphatase activity"/>
    <property type="evidence" value="ECO:0007669"/>
    <property type="project" value="TreeGrafter"/>
</dbReference>
<protein>
    <submittedName>
        <fullName evidence="3">Phospholipid phosphatase 6</fullName>
    </submittedName>
</protein>
<gene>
    <name evidence="3" type="ORF">BWQ96_03679</name>
</gene>
<dbReference type="SUPFAM" id="SSF48317">
    <property type="entry name" value="Acid phosphatase/Vanadium-dependent haloperoxidase"/>
    <property type="match status" value="1"/>
</dbReference>
<dbReference type="AlphaFoldDB" id="A0A2V3IWQ8"/>
<accession>A0A2V3IWQ8</accession>
<evidence type="ECO:0000259" key="2">
    <source>
        <dbReference type="SMART" id="SM00014"/>
    </source>
</evidence>